<reference evidence="1 2" key="1">
    <citation type="journal article" date="2024" name="G3 (Bethesda)">
        <title>Genome assembly of Hibiscus sabdariffa L. provides insights into metabolisms of medicinal natural products.</title>
        <authorList>
            <person name="Kim T."/>
        </authorList>
    </citation>
    <scope>NUCLEOTIDE SEQUENCE [LARGE SCALE GENOMIC DNA]</scope>
    <source>
        <strain evidence="1">TK-2024</strain>
        <tissue evidence="1">Old leaves</tissue>
    </source>
</reference>
<accession>A0ABR2RGE3</accession>
<dbReference type="Proteomes" id="UP001396334">
    <property type="component" value="Unassembled WGS sequence"/>
</dbReference>
<evidence type="ECO:0000313" key="1">
    <source>
        <dbReference type="EMBL" id="KAK9011871.1"/>
    </source>
</evidence>
<comment type="caution">
    <text evidence="1">The sequence shown here is derived from an EMBL/GenBank/DDBJ whole genome shotgun (WGS) entry which is preliminary data.</text>
</comment>
<gene>
    <name evidence="1" type="ORF">V6N11_039946</name>
</gene>
<evidence type="ECO:0000313" key="2">
    <source>
        <dbReference type="Proteomes" id="UP001396334"/>
    </source>
</evidence>
<keyword evidence="2" id="KW-1185">Reference proteome</keyword>
<name>A0ABR2RGE3_9ROSI</name>
<dbReference type="EMBL" id="JBBPBN010000022">
    <property type="protein sequence ID" value="KAK9011871.1"/>
    <property type="molecule type" value="Genomic_DNA"/>
</dbReference>
<sequence>MAVVTDEMIQGCVWTSSDPSSEEQMDLDVSKSVRPVSTVMTSNVGEVSAGANDDSTQGLPLLEVPSKPSFRNMELSLVEKLPHQVAPSSGEIMATVMQEEVMHTAAVIPQTNDVVGSNLETNEGTNMVAARDKVVAAPTTLQVDKHNVA</sequence>
<organism evidence="1 2">
    <name type="scientific">Hibiscus sabdariffa</name>
    <name type="common">roselle</name>
    <dbReference type="NCBI Taxonomy" id="183260"/>
    <lineage>
        <taxon>Eukaryota</taxon>
        <taxon>Viridiplantae</taxon>
        <taxon>Streptophyta</taxon>
        <taxon>Embryophyta</taxon>
        <taxon>Tracheophyta</taxon>
        <taxon>Spermatophyta</taxon>
        <taxon>Magnoliopsida</taxon>
        <taxon>eudicotyledons</taxon>
        <taxon>Gunneridae</taxon>
        <taxon>Pentapetalae</taxon>
        <taxon>rosids</taxon>
        <taxon>malvids</taxon>
        <taxon>Malvales</taxon>
        <taxon>Malvaceae</taxon>
        <taxon>Malvoideae</taxon>
        <taxon>Hibiscus</taxon>
    </lineage>
</organism>
<proteinExistence type="predicted"/>
<protein>
    <submittedName>
        <fullName evidence="1">Uncharacterized protein</fullName>
    </submittedName>
</protein>